<feature type="active site" description="Proton donor/acceptor" evidence="6">
    <location>
        <position position="217"/>
    </location>
</feature>
<keyword evidence="8" id="KW-1133">Transmembrane helix</keyword>
<dbReference type="GO" id="GO:0005576">
    <property type="term" value="C:extracellular region"/>
    <property type="evidence" value="ECO:0007669"/>
    <property type="project" value="TreeGrafter"/>
</dbReference>
<keyword evidence="3 6" id="KW-0133">Cell shape</keyword>
<dbReference type="EMBL" id="RPFW01000003">
    <property type="protein sequence ID" value="TVZ04415.1"/>
    <property type="molecule type" value="Genomic_DNA"/>
</dbReference>
<feature type="active site" description="Nucleophile" evidence="6">
    <location>
        <position position="228"/>
    </location>
</feature>
<evidence type="ECO:0000256" key="3">
    <source>
        <dbReference type="ARBA" id="ARBA00022960"/>
    </source>
</evidence>
<keyword evidence="5 6" id="KW-0961">Cell wall biogenesis/degradation</keyword>
<dbReference type="InterPro" id="IPR038063">
    <property type="entry name" value="Transpep_catalytic_dom"/>
</dbReference>
<dbReference type="OrthoDB" id="8887048at2"/>
<evidence type="ECO:0000256" key="4">
    <source>
        <dbReference type="ARBA" id="ARBA00022984"/>
    </source>
</evidence>
<dbReference type="GO" id="GO:0016740">
    <property type="term" value="F:transferase activity"/>
    <property type="evidence" value="ECO:0007669"/>
    <property type="project" value="UniProtKB-KW"/>
</dbReference>
<feature type="region of interest" description="Disordered" evidence="7">
    <location>
        <begin position="1"/>
        <end position="40"/>
    </location>
</feature>
<keyword evidence="8" id="KW-0472">Membrane</keyword>
<evidence type="ECO:0000256" key="5">
    <source>
        <dbReference type="ARBA" id="ARBA00023316"/>
    </source>
</evidence>
<feature type="domain" description="L,D-TPase catalytic" evidence="9">
    <location>
        <begin position="142"/>
        <end position="252"/>
    </location>
</feature>
<evidence type="ECO:0000313" key="10">
    <source>
        <dbReference type="EMBL" id="TVZ04415.1"/>
    </source>
</evidence>
<dbReference type="PANTHER" id="PTHR30582">
    <property type="entry name" value="L,D-TRANSPEPTIDASE"/>
    <property type="match status" value="1"/>
</dbReference>
<keyword evidence="2" id="KW-0808">Transferase</keyword>
<accession>A0A6P2C1Q1</accession>
<comment type="pathway">
    <text evidence="1 6">Cell wall biogenesis; peptidoglycan biosynthesis.</text>
</comment>
<sequence>MNGGGRHAMGAAGQPPARGRTAPAGRMPASSPGRPGSVMPAREANSVLRLGITGILACAVALAGVVCAVVAEKQVSPGPARLASGSTVSPAPTSTMNANAVPALTGGGPGGWLLGGIGAASRRANAPQMLAASDKRECPAAAVACVDLTRHITWLQSGGKVSFGPVRMEPGKPGGGHETPRGTFHVAWKAGPTYMSTTYHEPMPWATFFAAGGIAFHGGSLTKWSHGCVHLTTPNAHYYNEHLPIGSEVVVF</sequence>
<dbReference type="PROSITE" id="PS52029">
    <property type="entry name" value="LD_TPASE"/>
    <property type="match status" value="1"/>
</dbReference>
<dbReference type="Proteomes" id="UP000460272">
    <property type="component" value="Unassembled WGS sequence"/>
</dbReference>
<evidence type="ECO:0000256" key="1">
    <source>
        <dbReference type="ARBA" id="ARBA00004752"/>
    </source>
</evidence>
<gene>
    <name evidence="10" type="ORF">EAS64_18800</name>
</gene>
<dbReference type="GO" id="GO:0018104">
    <property type="term" value="P:peptidoglycan-protein cross-linking"/>
    <property type="evidence" value="ECO:0007669"/>
    <property type="project" value="TreeGrafter"/>
</dbReference>
<dbReference type="GO" id="GO:0071972">
    <property type="term" value="F:peptidoglycan L,D-transpeptidase activity"/>
    <property type="evidence" value="ECO:0007669"/>
    <property type="project" value="TreeGrafter"/>
</dbReference>
<evidence type="ECO:0000256" key="7">
    <source>
        <dbReference type="SAM" id="MobiDB-lite"/>
    </source>
</evidence>
<name>A0A6P2C1Q1_9ACTN</name>
<evidence type="ECO:0000256" key="6">
    <source>
        <dbReference type="PROSITE-ProRule" id="PRU01373"/>
    </source>
</evidence>
<dbReference type="InterPro" id="IPR005490">
    <property type="entry name" value="LD_TPept_cat_dom"/>
</dbReference>
<dbReference type="UniPathway" id="UPA00219"/>
<dbReference type="GO" id="GO:0008360">
    <property type="term" value="P:regulation of cell shape"/>
    <property type="evidence" value="ECO:0007669"/>
    <property type="project" value="UniProtKB-UniRule"/>
</dbReference>
<protein>
    <submittedName>
        <fullName evidence="10">Murein L,D-transpeptidase</fullName>
    </submittedName>
</protein>
<dbReference type="PANTHER" id="PTHR30582:SF33">
    <property type="entry name" value="EXPORTED PROTEIN"/>
    <property type="match status" value="1"/>
</dbReference>
<dbReference type="AlphaFoldDB" id="A0A6P2C1Q1"/>
<proteinExistence type="predicted"/>
<dbReference type="Gene3D" id="2.40.440.10">
    <property type="entry name" value="L,D-transpeptidase catalytic domain-like"/>
    <property type="match status" value="1"/>
</dbReference>
<organism evidence="10 11">
    <name type="scientific">Trebonia kvetii</name>
    <dbReference type="NCBI Taxonomy" id="2480626"/>
    <lineage>
        <taxon>Bacteria</taxon>
        <taxon>Bacillati</taxon>
        <taxon>Actinomycetota</taxon>
        <taxon>Actinomycetes</taxon>
        <taxon>Streptosporangiales</taxon>
        <taxon>Treboniaceae</taxon>
        <taxon>Trebonia</taxon>
    </lineage>
</organism>
<reference evidence="10 11" key="1">
    <citation type="submission" date="2018-11" db="EMBL/GenBank/DDBJ databases">
        <title>Trebonia kvetii gen.nov., sp.nov., a novel acidophilic actinobacterium, and proposal of the new actinobacterial family Treboniaceae fam. nov.</title>
        <authorList>
            <person name="Rapoport D."/>
            <person name="Sagova-Mareckova M."/>
            <person name="Sedlacek I."/>
            <person name="Provaznik J."/>
            <person name="Kralova S."/>
            <person name="Pavlinic D."/>
            <person name="Benes V."/>
            <person name="Kopecky J."/>
        </authorList>
    </citation>
    <scope>NUCLEOTIDE SEQUENCE [LARGE SCALE GENOMIC DNA]</scope>
    <source>
        <strain evidence="10 11">15Tr583</strain>
    </source>
</reference>
<dbReference type="SUPFAM" id="SSF141523">
    <property type="entry name" value="L,D-transpeptidase catalytic domain-like"/>
    <property type="match status" value="1"/>
</dbReference>
<dbReference type="InterPro" id="IPR050979">
    <property type="entry name" value="LD-transpeptidase"/>
</dbReference>
<comment type="caution">
    <text evidence="10">The sequence shown here is derived from an EMBL/GenBank/DDBJ whole genome shotgun (WGS) entry which is preliminary data.</text>
</comment>
<keyword evidence="4 6" id="KW-0573">Peptidoglycan synthesis</keyword>
<evidence type="ECO:0000313" key="11">
    <source>
        <dbReference type="Proteomes" id="UP000460272"/>
    </source>
</evidence>
<dbReference type="GO" id="GO:0071555">
    <property type="term" value="P:cell wall organization"/>
    <property type="evidence" value="ECO:0007669"/>
    <property type="project" value="UniProtKB-UniRule"/>
</dbReference>
<dbReference type="Pfam" id="PF03734">
    <property type="entry name" value="YkuD"/>
    <property type="match status" value="1"/>
</dbReference>
<keyword evidence="11" id="KW-1185">Reference proteome</keyword>
<keyword evidence="8" id="KW-0812">Transmembrane</keyword>
<evidence type="ECO:0000256" key="8">
    <source>
        <dbReference type="SAM" id="Phobius"/>
    </source>
</evidence>
<evidence type="ECO:0000259" key="9">
    <source>
        <dbReference type="PROSITE" id="PS52029"/>
    </source>
</evidence>
<evidence type="ECO:0000256" key="2">
    <source>
        <dbReference type="ARBA" id="ARBA00022679"/>
    </source>
</evidence>
<dbReference type="CDD" id="cd16913">
    <property type="entry name" value="YkuD_like"/>
    <property type="match status" value="1"/>
</dbReference>
<feature type="transmembrane region" description="Helical" evidence="8">
    <location>
        <begin position="47"/>
        <end position="71"/>
    </location>
</feature>